<sequence length="39" mass="4641">MGIVTTVIKHGHFFRVHSIVNFLKMLTLTCLKRIRNKMR</sequence>
<gene>
    <name evidence="1" type="ORF">Gotri_000965</name>
</gene>
<dbReference type="AlphaFoldDB" id="A0A7J9FDG5"/>
<organism evidence="1 2">
    <name type="scientific">Gossypium trilobum</name>
    <dbReference type="NCBI Taxonomy" id="34281"/>
    <lineage>
        <taxon>Eukaryota</taxon>
        <taxon>Viridiplantae</taxon>
        <taxon>Streptophyta</taxon>
        <taxon>Embryophyta</taxon>
        <taxon>Tracheophyta</taxon>
        <taxon>Spermatophyta</taxon>
        <taxon>Magnoliopsida</taxon>
        <taxon>eudicotyledons</taxon>
        <taxon>Gunneridae</taxon>
        <taxon>Pentapetalae</taxon>
        <taxon>rosids</taxon>
        <taxon>malvids</taxon>
        <taxon>Malvales</taxon>
        <taxon>Malvaceae</taxon>
        <taxon>Malvoideae</taxon>
        <taxon>Gossypium</taxon>
    </lineage>
</organism>
<evidence type="ECO:0000313" key="1">
    <source>
        <dbReference type="EMBL" id="MBA0783208.1"/>
    </source>
</evidence>
<evidence type="ECO:0000313" key="2">
    <source>
        <dbReference type="Proteomes" id="UP000593568"/>
    </source>
</evidence>
<keyword evidence="2" id="KW-1185">Reference proteome</keyword>
<name>A0A7J9FDG5_9ROSI</name>
<accession>A0A7J9FDG5</accession>
<comment type="caution">
    <text evidence="1">The sequence shown here is derived from an EMBL/GenBank/DDBJ whole genome shotgun (WGS) entry which is preliminary data.</text>
</comment>
<reference evidence="1 2" key="1">
    <citation type="journal article" date="2019" name="Genome Biol. Evol.">
        <title>Insights into the evolution of the New World diploid cottons (Gossypium, subgenus Houzingenia) based on genome sequencing.</title>
        <authorList>
            <person name="Grover C.E."/>
            <person name="Arick M.A. 2nd"/>
            <person name="Thrash A."/>
            <person name="Conover J.L."/>
            <person name="Sanders W.S."/>
            <person name="Peterson D.G."/>
            <person name="Frelichowski J.E."/>
            <person name="Scheffler J.A."/>
            <person name="Scheffler B.E."/>
            <person name="Wendel J.F."/>
        </authorList>
    </citation>
    <scope>NUCLEOTIDE SEQUENCE [LARGE SCALE GENOMIC DNA]</scope>
    <source>
        <strain evidence="1">8</strain>
        <tissue evidence="1">Leaf</tissue>
    </source>
</reference>
<proteinExistence type="predicted"/>
<dbReference type="Proteomes" id="UP000593568">
    <property type="component" value="Unassembled WGS sequence"/>
</dbReference>
<protein>
    <submittedName>
        <fullName evidence="1">Uncharacterized protein</fullName>
    </submittedName>
</protein>
<dbReference type="EMBL" id="JABEZW010000013">
    <property type="protein sequence ID" value="MBA0783208.1"/>
    <property type="molecule type" value="Genomic_DNA"/>
</dbReference>